<dbReference type="EMBL" id="VFRR01000014">
    <property type="protein sequence ID" value="TPE51798.1"/>
    <property type="molecule type" value="Genomic_DNA"/>
</dbReference>
<dbReference type="AlphaFoldDB" id="A0A501WR12"/>
<dbReference type="InterPro" id="IPR018946">
    <property type="entry name" value="PhoD-like_MPP"/>
</dbReference>
<protein>
    <submittedName>
        <fullName evidence="1">Alkaline phosphatase family protein</fullName>
    </submittedName>
</protein>
<keyword evidence="2" id="KW-1185">Reference proteome</keyword>
<evidence type="ECO:0000313" key="1">
    <source>
        <dbReference type="EMBL" id="TPE51798.1"/>
    </source>
</evidence>
<dbReference type="PANTHER" id="PTHR37031">
    <property type="entry name" value="METALLOPHOSPHATASE BINDING DOMAIN PROTEIN"/>
    <property type="match status" value="1"/>
</dbReference>
<dbReference type="CDD" id="cd07389">
    <property type="entry name" value="MPP_PhoD"/>
    <property type="match status" value="1"/>
</dbReference>
<dbReference type="Proteomes" id="UP000315901">
    <property type="component" value="Unassembled WGS sequence"/>
</dbReference>
<reference evidence="1 2" key="1">
    <citation type="submission" date="2019-06" db="EMBL/GenBank/DDBJ databases">
        <title>A novel bacterium of genus Marinomonas, isolated from coastal sand.</title>
        <authorList>
            <person name="Huang H."/>
            <person name="Mo K."/>
            <person name="Hu Y."/>
        </authorList>
    </citation>
    <scope>NUCLEOTIDE SEQUENCE [LARGE SCALE GENOMIC DNA]</scope>
    <source>
        <strain evidence="1 2">HB171799</strain>
    </source>
</reference>
<evidence type="ECO:0000313" key="2">
    <source>
        <dbReference type="Proteomes" id="UP000315901"/>
    </source>
</evidence>
<comment type="caution">
    <text evidence="1">The sequence shown here is derived from an EMBL/GenBank/DDBJ whole genome shotgun (WGS) entry which is preliminary data.</text>
</comment>
<sequence>MSHSLNHAQLPLLLAGPMLRRATPEQCLIWVATSRAVEITGELTQASQNVPTKFTSQSVRISDALHIHLVEIAIKAEIDPQIPLSYQLFALDQDGSATNLVTPVNGNTPFTFRPCCQIRKILHGSCRKPHHQQTQQPHADGLARAAQYLRSHTPEQWPDVLILSGDQIYADDVAGPMLRAIHQVIALLGLPDEELDSLNNHLTGLHTTATYLYRREELLPSSEGKSSDEEVKRQFFGGVKKPIFSSDNAHNHLISFAEVMAMYLLCWSPTLWQWVDLSAPEDLSEEYIERYSKERIAIEDFKRGLGDVANVLAQLPTAMMFDDHDITDDWNLTAEWELMAYGHPLSKRIIGNALMGYFLCQGWGNNPEAFDSTFHQHLQLAIGNLGKEQHDDFIDQLLKFDQWHYQWQTTPKLVVLDTRTHRWRSESNFGKPSGLMDWEALTDLQQTILGEQAVILVSPAPVFGVKLIEAIQRLFTWIGKPLLVDAENWMAHPGAAHALLNMFKHPKTPQNFLILSGDVHYSFVYDIAIRSKLSSPDIWQVTSSGIRNEFPAPLLTWFDRLNRWLYAPWSPLNVFTKRRDMRVTPRKPEFADNGERLLNQAGIGLIELDEHGKPTRIAQLCTSGTTIHFDREPD</sequence>
<dbReference type="Gene3D" id="3.60.21.70">
    <property type="entry name" value="PhoD-like phosphatase"/>
    <property type="match status" value="1"/>
</dbReference>
<dbReference type="InterPro" id="IPR029052">
    <property type="entry name" value="Metallo-depent_PP-like"/>
</dbReference>
<accession>A0A501WR12</accession>
<proteinExistence type="predicted"/>
<organism evidence="1 2">
    <name type="scientific">Maribrevibacterium harenarium</name>
    <dbReference type="NCBI Taxonomy" id="2589817"/>
    <lineage>
        <taxon>Bacteria</taxon>
        <taxon>Pseudomonadati</taxon>
        <taxon>Pseudomonadota</taxon>
        <taxon>Gammaproteobacteria</taxon>
        <taxon>Oceanospirillales</taxon>
        <taxon>Oceanospirillaceae</taxon>
        <taxon>Maribrevibacterium</taxon>
    </lineage>
</organism>
<dbReference type="SUPFAM" id="SSF56300">
    <property type="entry name" value="Metallo-dependent phosphatases"/>
    <property type="match status" value="1"/>
</dbReference>
<dbReference type="PANTHER" id="PTHR37031:SF2">
    <property type="entry name" value="PHOD-LIKE PHOSPHATASE METALLOPHOSPHATASE DOMAIN-CONTAINING PROTEIN"/>
    <property type="match status" value="1"/>
</dbReference>
<dbReference type="OrthoDB" id="9795624at2"/>
<gene>
    <name evidence="1" type="ORF">FJM67_08630</name>
</gene>
<name>A0A501WR12_9GAMM</name>
<dbReference type="RefSeq" id="WP_140588461.1">
    <property type="nucleotide sequence ID" value="NZ_VFRR01000014.1"/>
</dbReference>
<dbReference type="InterPro" id="IPR038607">
    <property type="entry name" value="PhoD-like_sf"/>
</dbReference>